<feature type="region of interest" description="Disordered" evidence="1">
    <location>
        <begin position="582"/>
        <end position="604"/>
    </location>
</feature>
<dbReference type="Proteomes" id="UP000250235">
    <property type="component" value="Unassembled WGS sequence"/>
</dbReference>
<dbReference type="EMBL" id="KV002487">
    <property type="protein sequence ID" value="KZV37802.1"/>
    <property type="molecule type" value="Genomic_DNA"/>
</dbReference>
<dbReference type="AlphaFoldDB" id="A0A2Z7BT63"/>
<proteinExistence type="predicted"/>
<name>A0A2Z7BT63_9LAMI</name>
<reference evidence="2 3" key="1">
    <citation type="journal article" date="2015" name="Proc. Natl. Acad. Sci. U.S.A.">
        <title>The resurrection genome of Boea hygrometrica: A blueprint for survival of dehydration.</title>
        <authorList>
            <person name="Xiao L."/>
            <person name="Yang G."/>
            <person name="Zhang L."/>
            <person name="Yang X."/>
            <person name="Zhao S."/>
            <person name="Ji Z."/>
            <person name="Zhou Q."/>
            <person name="Hu M."/>
            <person name="Wang Y."/>
            <person name="Chen M."/>
            <person name="Xu Y."/>
            <person name="Jin H."/>
            <person name="Xiao X."/>
            <person name="Hu G."/>
            <person name="Bao F."/>
            <person name="Hu Y."/>
            <person name="Wan P."/>
            <person name="Li L."/>
            <person name="Deng X."/>
            <person name="Kuang T."/>
            <person name="Xiang C."/>
            <person name="Zhu J.K."/>
            <person name="Oliver M.J."/>
            <person name="He Y."/>
        </authorList>
    </citation>
    <scope>NUCLEOTIDE SEQUENCE [LARGE SCALE GENOMIC DNA]</scope>
    <source>
        <strain evidence="3">cv. XS01</strain>
    </source>
</reference>
<organism evidence="2 3">
    <name type="scientific">Dorcoceras hygrometricum</name>
    <dbReference type="NCBI Taxonomy" id="472368"/>
    <lineage>
        <taxon>Eukaryota</taxon>
        <taxon>Viridiplantae</taxon>
        <taxon>Streptophyta</taxon>
        <taxon>Embryophyta</taxon>
        <taxon>Tracheophyta</taxon>
        <taxon>Spermatophyta</taxon>
        <taxon>Magnoliopsida</taxon>
        <taxon>eudicotyledons</taxon>
        <taxon>Gunneridae</taxon>
        <taxon>Pentapetalae</taxon>
        <taxon>asterids</taxon>
        <taxon>lamiids</taxon>
        <taxon>Lamiales</taxon>
        <taxon>Gesneriaceae</taxon>
        <taxon>Didymocarpoideae</taxon>
        <taxon>Trichosporeae</taxon>
        <taxon>Loxocarpinae</taxon>
        <taxon>Dorcoceras</taxon>
    </lineage>
</organism>
<gene>
    <name evidence="2" type="ORF">F511_24493</name>
</gene>
<evidence type="ECO:0008006" key="4">
    <source>
        <dbReference type="Google" id="ProtNLM"/>
    </source>
</evidence>
<evidence type="ECO:0000256" key="1">
    <source>
        <dbReference type="SAM" id="MobiDB-lite"/>
    </source>
</evidence>
<sequence>MASSLIVNALQVNFDSVLTFLEEGMVKMFKALESTGLRGFLGCPSVLYEQDLEQFFSVAFLKENEVISAVQGKFIGISEEIFVGAFGLPIAGLTDMSEVPKDLFYDARSIFSASGEPVKTSCKKREMKFEFRDGDQVIKESQGLCSSDFVLLNDAPNLTLGEARTFPPLKIITVKTVGTYIVKNKNITADEDEPVEKMVKKTATKRRPAPAVLEPATKKKRTTARRDTPAEKDLALVTVVQDVEPISVVPAVTPRAQRHRAPKRKLVLRDESDDEIVDNIIKQVLTEIAEVEDVETDLEEPVVETTEIETVETESRIDVSSITNYDEDSSLKVLSNEEGPLISVADKGKAPLVEKDEIKGHPAREMFSLICADIEFLVQIREKVIEDISSFFSSFSLRRLAILESVSDIAAKEEQILAWAETDSLQTAARPLQLFDLQVLEMISEAHHLALSTLMEQMRQHKLKWIRPSASNLFEGATVQRGAVIARSHPTIKSTCWIRQLILLDGSWTILEGSDKWLLLDPLWIEVQFKGELLIKFSTVYKLKVFVISLFNKQIRVLFSDSSSESIESIRVISPAVIPNFSNSSSTSSHSASLNSSRSSSSSDSRMLFTVDDLPEIPSSNDILQIEETPDAQISLPTVGVPSTAYTEAVAQRRATVDQISIEHVQTRFHLDELKAELFKKISSLETAFLTAFDNQDRVVLAQTNVVRIEKFES</sequence>
<evidence type="ECO:0000313" key="2">
    <source>
        <dbReference type="EMBL" id="KZV37802.1"/>
    </source>
</evidence>
<accession>A0A2Z7BT63</accession>
<keyword evidence="3" id="KW-1185">Reference proteome</keyword>
<protein>
    <recommendedName>
        <fullName evidence="4">Splicing factor 3B subunit 1-like</fullName>
    </recommendedName>
</protein>
<evidence type="ECO:0000313" key="3">
    <source>
        <dbReference type="Proteomes" id="UP000250235"/>
    </source>
</evidence>